<feature type="compositionally biased region" description="Polar residues" evidence="1">
    <location>
        <begin position="75"/>
        <end position="92"/>
    </location>
</feature>
<feature type="region of interest" description="Disordered" evidence="1">
    <location>
        <begin position="1"/>
        <end position="99"/>
    </location>
</feature>
<dbReference type="OrthoDB" id="5598843at2759"/>
<evidence type="ECO:0000313" key="2">
    <source>
        <dbReference type="EMBL" id="KGO75789.1"/>
    </source>
</evidence>
<gene>
    <name evidence="2" type="ORF">PITC_033730</name>
</gene>
<evidence type="ECO:0000256" key="1">
    <source>
        <dbReference type="SAM" id="MobiDB-lite"/>
    </source>
</evidence>
<keyword evidence="3" id="KW-1185">Reference proteome</keyword>
<reference evidence="2 3" key="1">
    <citation type="journal article" date="2015" name="Mol. Plant Microbe Interact.">
        <title>Genome, transcriptome, and functional analyses of Penicillium expansum provide new insights into secondary metabolism and pathogenicity.</title>
        <authorList>
            <person name="Ballester A.R."/>
            <person name="Marcet-Houben M."/>
            <person name="Levin E."/>
            <person name="Sela N."/>
            <person name="Selma-Lazaro C."/>
            <person name="Carmona L."/>
            <person name="Wisniewski M."/>
            <person name="Droby S."/>
            <person name="Gonzalez-Candelas L."/>
            <person name="Gabaldon T."/>
        </authorList>
    </citation>
    <scope>NUCLEOTIDE SEQUENCE [LARGE SCALE GENOMIC DNA]</scope>
    <source>
        <strain evidence="2 3">PHI-1</strain>
    </source>
</reference>
<dbReference type="HOGENOM" id="CLU_103823_0_0_1"/>
<dbReference type="STRING" id="40296.A0A0A2L752"/>
<feature type="compositionally biased region" description="Polar residues" evidence="1">
    <location>
        <begin position="33"/>
        <end position="48"/>
    </location>
</feature>
<name>A0A0A2L752_PENIT</name>
<dbReference type="PhylomeDB" id="A0A0A2L752"/>
<comment type="caution">
    <text evidence="2">The sequence shown here is derived from an EMBL/GenBank/DDBJ whole genome shotgun (WGS) entry which is preliminary data.</text>
</comment>
<evidence type="ECO:0000313" key="3">
    <source>
        <dbReference type="Proteomes" id="UP000030104"/>
    </source>
</evidence>
<dbReference type="Proteomes" id="UP000030104">
    <property type="component" value="Unassembled WGS sequence"/>
</dbReference>
<sequence length="127" mass="13700">MSGSSDNRWRGGPSRQASQRNSNNRDKAGGQGSTRDNNAAWSASNPPQEQHVPVRGFNTAEVKNILKAGPHETKLSTPYKSISKDGPTQRSTAWGPKAQNMANGKDFFLELRKQIASLQRSGPPVGG</sequence>
<dbReference type="EMBL" id="JQGA01000430">
    <property type="protein sequence ID" value="KGO75789.1"/>
    <property type="molecule type" value="Genomic_DNA"/>
</dbReference>
<dbReference type="OMA" id="PGENRWR"/>
<protein>
    <submittedName>
        <fullName evidence="2">Uncharacterized protein</fullName>
    </submittedName>
</protein>
<organism evidence="2 3">
    <name type="scientific">Penicillium italicum</name>
    <name type="common">Blue mold</name>
    <dbReference type="NCBI Taxonomy" id="40296"/>
    <lineage>
        <taxon>Eukaryota</taxon>
        <taxon>Fungi</taxon>
        <taxon>Dikarya</taxon>
        <taxon>Ascomycota</taxon>
        <taxon>Pezizomycotina</taxon>
        <taxon>Eurotiomycetes</taxon>
        <taxon>Eurotiomycetidae</taxon>
        <taxon>Eurotiales</taxon>
        <taxon>Aspergillaceae</taxon>
        <taxon>Penicillium</taxon>
    </lineage>
</organism>
<dbReference type="AlphaFoldDB" id="A0A0A2L752"/>
<proteinExistence type="predicted"/>
<accession>A0A0A2L752</accession>